<dbReference type="PROSITE" id="PS50106">
    <property type="entry name" value="PDZ"/>
    <property type="match status" value="3"/>
</dbReference>
<dbReference type="Pfam" id="PF00595">
    <property type="entry name" value="PDZ"/>
    <property type="match status" value="2"/>
</dbReference>
<dbReference type="InterPro" id="IPR041489">
    <property type="entry name" value="PDZ_6"/>
</dbReference>
<dbReference type="GO" id="GO:0043495">
    <property type="term" value="F:protein-membrane adaptor activity"/>
    <property type="evidence" value="ECO:0007669"/>
    <property type="project" value="TreeGrafter"/>
</dbReference>
<keyword evidence="2" id="KW-0472">Membrane</keyword>
<dbReference type="SUPFAM" id="SSF50156">
    <property type="entry name" value="PDZ domain-like"/>
    <property type="match status" value="3"/>
</dbReference>
<accession>A0AAW0MR28</accession>
<dbReference type="EMBL" id="JBBPFD010000021">
    <property type="protein sequence ID" value="KAK7882845.1"/>
    <property type="molecule type" value="Genomic_DNA"/>
</dbReference>
<dbReference type="SMART" id="SM00228">
    <property type="entry name" value="PDZ"/>
    <property type="match status" value="3"/>
</dbReference>
<dbReference type="PANTHER" id="PTHR14191">
    <property type="entry name" value="PDZ DOMAIN CONTAINING PROTEIN"/>
    <property type="match status" value="1"/>
</dbReference>
<evidence type="ECO:0000313" key="6">
    <source>
        <dbReference type="Proteomes" id="UP001460270"/>
    </source>
</evidence>
<dbReference type="AlphaFoldDB" id="A0AAW0MR28"/>
<feature type="domain" description="PDZ" evidence="4">
    <location>
        <begin position="265"/>
        <end position="349"/>
    </location>
</feature>
<keyword evidence="6" id="KW-1185">Reference proteome</keyword>
<feature type="domain" description="PDZ" evidence="4">
    <location>
        <begin position="45"/>
        <end position="127"/>
    </location>
</feature>
<evidence type="ECO:0000259" key="4">
    <source>
        <dbReference type="PROSITE" id="PS50106"/>
    </source>
</evidence>
<dbReference type="Proteomes" id="UP001460270">
    <property type="component" value="Unassembled WGS sequence"/>
</dbReference>
<protein>
    <recommendedName>
        <fullName evidence="4">PDZ domain-containing protein</fullName>
    </recommendedName>
</protein>
<evidence type="ECO:0000256" key="1">
    <source>
        <dbReference type="ARBA" id="ARBA00004236"/>
    </source>
</evidence>
<sequence length="395" mass="44223">MKTLNAGSQGISDFPRFTFNPKEGIDNPALNINDDDDEEVVVPRVVHLRRLEEQSFGFSLRWDRGLERGLEVSSVLPWSQAEQAGLRLGDRVLEVNEEDVTNTDFNRVMRKIKFCGCNLWLLVLRKDEYEQAVSSGLDLKSLVKSFKGENCCRPRLCHIKRDPELGLGFNLISLEGHRRQFIVSTESGGPAERAGVCSGDKLIWINGTRASALSQSALNRTMKKSPDSVTLLVVDSVSEDSFRSRKTPIVPEVAECHNFPHRARTMNLSKGKDGYGFLLRQERMPVSQKMMHVLREVDSGSPAEEAGMEDGDLLLAVNSEPVESLEHEDIVKLIRRSGDNVSLTALSMSGKDFYRQLGISPLLFHQDCPEEFNNDHTAVGKVAHKQATPKMEVFL</sequence>
<dbReference type="InterPro" id="IPR001478">
    <property type="entry name" value="PDZ"/>
</dbReference>
<dbReference type="PANTHER" id="PTHR14191:SF20">
    <property type="entry name" value="NA(+)_H(+) EXCHANGE REGULATORY COFACTOR NHE-RF4"/>
    <property type="match status" value="1"/>
</dbReference>
<dbReference type="Pfam" id="PF17820">
    <property type="entry name" value="PDZ_6"/>
    <property type="match status" value="1"/>
</dbReference>
<gene>
    <name evidence="5" type="ORF">WMY93_029019</name>
</gene>
<feature type="domain" description="PDZ" evidence="4">
    <location>
        <begin position="156"/>
        <end position="237"/>
    </location>
</feature>
<comment type="caution">
    <text evidence="5">The sequence shown here is derived from an EMBL/GenBank/DDBJ whole genome shotgun (WGS) entry which is preliminary data.</text>
</comment>
<dbReference type="Gene3D" id="2.30.42.10">
    <property type="match status" value="3"/>
</dbReference>
<dbReference type="GO" id="GO:0016324">
    <property type="term" value="C:apical plasma membrane"/>
    <property type="evidence" value="ECO:0007669"/>
    <property type="project" value="TreeGrafter"/>
</dbReference>
<keyword evidence="2" id="KW-1003">Cell membrane</keyword>
<dbReference type="CDD" id="cd06768">
    <property type="entry name" value="PDZ_NHERF-like"/>
    <property type="match status" value="2"/>
</dbReference>
<evidence type="ECO:0000256" key="3">
    <source>
        <dbReference type="ARBA" id="ARBA00022737"/>
    </source>
</evidence>
<evidence type="ECO:0000313" key="5">
    <source>
        <dbReference type="EMBL" id="KAK7882845.1"/>
    </source>
</evidence>
<name>A0AAW0MR28_9GOBI</name>
<evidence type="ECO:0000256" key="2">
    <source>
        <dbReference type="ARBA" id="ARBA00022475"/>
    </source>
</evidence>
<organism evidence="5 6">
    <name type="scientific">Mugilogobius chulae</name>
    <name type="common">yellowstripe goby</name>
    <dbReference type="NCBI Taxonomy" id="88201"/>
    <lineage>
        <taxon>Eukaryota</taxon>
        <taxon>Metazoa</taxon>
        <taxon>Chordata</taxon>
        <taxon>Craniata</taxon>
        <taxon>Vertebrata</taxon>
        <taxon>Euteleostomi</taxon>
        <taxon>Actinopterygii</taxon>
        <taxon>Neopterygii</taxon>
        <taxon>Teleostei</taxon>
        <taxon>Neoteleostei</taxon>
        <taxon>Acanthomorphata</taxon>
        <taxon>Gobiaria</taxon>
        <taxon>Gobiiformes</taxon>
        <taxon>Gobioidei</taxon>
        <taxon>Gobiidae</taxon>
        <taxon>Gobionellinae</taxon>
        <taxon>Mugilogobius</taxon>
    </lineage>
</organism>
<comment type="subcellular location">
    <subcellularLocation>
        <location evidence="1">Cell membrane</location>
    </subcellularLocation>
</comment>
<dbReference type="InterPro" id="IPR036034">
    <property type="entry name" value="PDZ_sf"/>
</dbReference>
<keyword evidence="3" id="KW-0677">Repeat</keyword>
<reference evidence="6" key="1">
    <citation type="submission" date="2024-04" db="EMBL/GenBank/DDBJ databases">
        <title>Salinicola lusitanus LLJ914,a marine bacterium isolated from the Okinawa Trough.</title>
        <authorList>
            <person name="Li J."/>
        </authorList>
    </citation>
    <scope>NUCLEOTIDE SEQUENCE [LARGE SCALE GENOMIC DNA]</scope>
</reference>
<dbReference type="GO" id="GO:0072659">
    <property type="term" value="P:protein localization to plasma membrane"/>
    <property type="evidence" value="ECO:0007669"/>
    <property type="project" value="TreeGrafter"/>
</dbReference>
<proteinExistence type="predicted"/>
<dbReference type="GO" id="GO:0005102">
    <property type="term" value="F:signaling receptor binding"/>
    <property type="evidence" value="ECO:0007669"/>
    <property type="project" value="TreeGrafter"/>
</dbReference>
<dbReference type="InterPro" id="IPR051067">
    <property type="entry name" value="NHER"/>
</dbReference>